<evidence type="ECO:0000256" key="1">
    <source>
        <dbReference type="ARBA" id="ARBA00005085"/>
    </source>
</evidence>
<dbReference type="GO" id="GO:0005524">
    <property type="term" value="F:ATP binding"/>
    <property type="evidence" value="ECO:0007669"/>
    <property type="project" value="UniProtKB-KW"/>
</dbReference>
<dbReference type="GO" id="GO:0017118">
    <property type="term" value="F:lipoyltransferase activity"/>
    <property type="evidence" value="ECO:0007669"/>
    <property type="project" value="TreeGrafter"/>
</dbReference>
<dbReference type="PROSITE" id="PS51733">
    <property type="entry name" value="BPL_LPL_CATALYTIC"/>
    <property type="match status" value="1"/>
</dbReference>
<evidence type="ECO:0000256" key="2">
    <source>
        <dbReference type="ARBA" id="ARBA00005124"/>
    </source>
</evidence>
<protein>
    <recommendedName>
        <fullName evidence="3">lipoate--protein ligase</fullName>
        <ecNumber evidence="3">6.3.1.20</ecNumber>
    </recommendedName>
</protein>
<evidence type="ECO:0000256" key="5">
    <source>
        <dbReference type="ARBA" id="ARBA00022741"/>
    </source>
</evidence>
<dbReference type="PANTHER" id="PTHR12561">
    <property type="entry name" value="LIPOATE-PROTEIN LIGASE"/>
    <property type="match status" value="1"/>
</dbReference>
<evidence type="ECO:0000313" key="10">
    <source>
        <dbReference type="Proteomes" id="UP000824225"/>
    </source>
</evidence>
<evidence type="ECO:0000259" key="8">
    <source>
        <dbReference type="PROSITE" id="PS51733"/>
    </source>
</evidence>
<dbReference type="NCBIfam" id="TIGR00545">
    <property type="entry name" value="lipoyltrans"/>
    <property type="match status" value="1"/>
</dbReference>
<dbReference type="InterPro" id="IPR045864">
    <property type="entry name" value="aa-tRNA-synth_II/BPL/LPL"/>
</dbReference>
<proteinExistence type="predicted"/>
<evidence type="ECO:0000313" key="9">
    <source>
        <dbReference type="EMBL" id="HJA09321.1"/>
    </source>
</evidence>
<dbReference type="EMBL" id="DXAN01000028">
    <property type="protein sequence ID" value="HJA09321.1"/>
    <property type="molecule type" value="Genomic_DNA"/>
</dbReference>
<dbReference type="GO" id="GO:0005737">
    <property type="term" value="C:cytoplasm"/>
    <property type="evidence" value="ECO:0007669"/>
    <property type="project" value="TreeGrafter"/>
</dbReference>
<keyword evidence="6" id="KW-0067">ATP-binding</keyword>
<feature type="domain" description="BPL/LPL catalytic" evidence="8">
    <location>
        <begin position="27"/>
        <end position="214"/>
    </location>
</feature>
<evidence type="ECO:0000256" key="3">
    <source>
        <dbReference type="ARBA" id="ARBA00012367"/>
    </source>
</evidence>
<comment type="pathway">
    <text evidence="2">Protein modification; protein lipoylation via exogenous pathway; protein N(6)-(lipoyl)lysine from lipoate: step 1/2.</text>
</comment>
<dbReference type="Proteomes" id="UP000824225">
    <property type="component" value="Unassembled WGS sequence"/>
</dbReference>
<comment type="caution">
    <text evidence="9">The sequence shown here is derived from an EMBL/GenBank/DDBJ whole genome shotgun (WGS) entry which is preliminary data.</text>
</comment>
<evidence type="ECO:0000256" key="4">
    <source>
        <dbReference type="ARBA" id="ARBA00022598"/>
    </source>
</evidence>
<dbReference type="InterPro" id="IPR004143">
    <property type="entry name" value="BPL_LPL_catalytic"/>
</dbReference>
<keyword evidence="4 9" id="KW-0436">Ligase</keyword>
<dbReference type="CDD" id="cd16443">
    <property type="entry name" value="LplA"/>
    <property type="match status" value="1"/>
</dbReference>
<dbReference type="GO" id="GO:0009249">
    <property type="term" value="P:protein lipoylation"/>
    <property type="evidence" value="ECO:0007669"/>
    <property type="project" value="InterPro"/>
</dbReference>
<sequence>MLALRIDSLDPCFNLALEETLFNALEPGRPGWFLIWRNGPSIIVGRHQNTLEEINEDFVRAAGLSVVRRPTGGGAVYHDEGNINFSFLTVVDKNRPPSFADFLSPIVGALADLGVTARFSSRNDITVEGRKISGSAQRRSGSRMLHHGTMMVDLDAGILGKALTGNPDKYRSKGVASHKSRVANLREFLPPDWSRDTCMTRVIDAMARRCATGETALPPRLKAEAEALADAKYRSWDWNYGKSPEFTERRRRRFPWGALECRFNVKNGVITRCSLYGDFFTLGDIADLEKQFEGVPRTPEALTSALAHVPVEQWFVGGERGPLLDFLCRGDDDERDSA</sequence>
<dbReference type="Pfam" id="PF10437">
    <property type="entry name" value="Lip_prot_lig_C"/>
    <property type="match status" value="1"/>
</dbReference>
<dbReference type="Gene3D" id="3.30.930.10">
    <property type="entry name" value="Bira Bifunctional Protein, Domain 2"/>
    <property type="match status" value="1"/>
</dbReference>
<comment type="catalytic activity">
    <reaction evidence="7">
        <text>L-lysyl-[lipoyl-carrier protein] + (R)-lipoate + ATP = N(6)-[(R)-lipoyl]-L-lysyl-[lipoyl-carrier protein] + AMP + diphosphate + H(+)</text>
        <dbReference type="Rhea" id="RHEA:49288"/>
        <dbReference type="Rhea" id="RHEA-COMP:10500"/>
        <dbReference type="Rhea" id="RHEA-COMP:10502"/>
        <dbReference type="ChEBI" id="CHEBI:15378"/>
        <dbReference type="ChEBI" id="CHEBI:29969"/>
        <dbReference type="ChEBI" id="CHEBI:30616"/>
        <dbReference type="ChEBI" id="CHEBI:33019"/>
        <dbReference type="ChEBI" id="CHEBI:83088"/>
        <dbReference type="ChEBI" id="CHEBI:83099"/>
        <dbReference type="ChEBI" id="CHEBI:456215"/>
        <dbReference type="EC" id="6.3.1.20"/>
    </reaction>
</comment>
<reference evidence="9" key="1">
    <citation type="journal article" date="2021" name="PeerJ">
        <title>Extensive microbial diversity within the chicken gut microbiome revealed by metagenomics and culture.</title>
        <authorList>
            <person name="Gilroy R."/>
            <person name="Ravi A."/>
            <person name="Getino M."/>
            <person name="Pursley I."/>
            <person name="Horton D.L."/>
            <person name="Alikhan N.F."/>
            <person name="Baker D."/>
            <person name="Gharbi K."/>
            <person name="Hall N."/>
            <person name="Watson M."/>
            <person name="Adriaenssens E.M."/>
            <person name="Foster-Nyarko E."/>
            <person name="Jarju S."/>
            <person name="Secka A."/>
            <person name="Antonio M."/>
            <person name="Oren A."/>
            <person name="Chaudhuri R.R."/>
            <person name="La Ragione R."/>
            <person name="Hildebrand F."/>
            <person name="Pallen M.J."/>
        </authorList>
    </citation>
    <scope>NUCLEOTIDE SEQUENCE</scope>
    <source>
        <strain evidence="9">CHK186-16707</strain>
    </source>
</reference>
<dbReference type="Gene3D" id="3.30.390.50">
    <property type="entry name" value="CO dehydrogenase flavoprotein, C-terminal domain"/>
    <property type="match status" value="1"/>
</dbReference>
<dbReference type="InterPro" id="IPR004562">
    <property type="entry name" value="LipoylTrfase_LipoateP_Ligase"/>
</dbReference>
<dbReference type="SUPFAM" id="SSF55681">
    <property type="entry name" value="Class II aaRS and biotin synthetases"/>
    <property type="match status" value="1"/>
</dbReference>
<dbReference type="PANTHER" id="PTHR12561:SF3">
    <property type="entry name" value="LIPOYLTRANSFERASE 1, MITOCHONDRIAL"/>
    <property type="match status" value="1"/>
</dbReference>
<comment type="pathway">
    <text evidence="1">Protein modification; protein lipoylation via exogenous pathway; protein N(6)-(lipoyl)lysine from lipoate: step 2/2.</text>
</comment>
<dbReference type="AlphaFoldDB" id="A0A9D2HFP6"/>
<name>A0A9D2HFP6_9BACT</name>
<dbReference type="Pfam" id="PF21948">
    <property type="entry name" value="LplA-B_cat"/>
    <property type="match status" value="1"/>
</dbReference>
<dbReference type="InterPro" id="IPR019491">
    <property type="entry name" value="Lipoate_protein_ligase_C"/>
</dbReference>
<dbReference type="GO" id="GO:0016979">
    <property type="term" value="F:lipoate-protein ligase activity"/>
    <property type="evidence" value="ECO:0007669"/>
    <property type="project" value="UniProtKB-EC"/>
</dbReference>
<dbReference type="EC" id="6.3.1.20" evidence="3"/>
<gene>
    <name evidence="9" type="ORF">H9962_09060</name>
</gene>
<keyword evidence="5" id="KW-0547">Nucleotide-binding</keyword>
<reference evidence="9" key="2">
    <citation type="submission" date="2021-04" db="EMBL/GenBank/DDBJ databases">
        <authorList>
            <person name="Gilroy R."/>
        </authorList>
    </citation>
    <scope>NUCLEOTIDE SEQUENCE</scope>
    <source>
        <strain evidence="9">CHK186-16707</strain>
    </source>
</reference>
<evidence type="ECO:0000256" key="6">
    <source>
        <dbReference type="ARBA" id="ARBA00022840"/>
    </source>
</evidence>
<evidence type="ECO:0000256" key="7">
    <source>
        <dbReference type="ARBA" id="ARBA00048037"/>
    </source>
</evidence>
<accession>A0A9D2HFP6</accession>
<dbReference type="SUPFAM" id="SSF82649">
    <property type="entry name" value="SufE/NifU"/>
    <property type="match status" value="1"/>
</dbReference>
<organism evidence="9 10">
    <name type="scientific">Candidatus Mailhella merdigallinarum</name>
    <dbReference type="NCBI Taxonomy" id="2838658"/>
    <lineage>
        <taxon>Bacteria</taxon>
        <taxon>Pseudomonadati</taxon>
        <taxon>Thermodesulfobacteriota</taxon>
        <taxon>Desulfovibrionia</taxon>
        <taxon>Desulfovibrionales</taxon>
        <taxon>Desulfovibrionaceae</taxon>
        <taxon>Mailhella</taxon>
    </lineage>
</organism>